<keyword evidence="3" id="KW-1185">Reference proteome</keyword>
<dbReference type="RefSeq" id="WP_182615141.1">
    <property type="nucleotide sequence ID" value="NZ_BAAATF010000007.1"/>
</dbReference>
<sequence length="363" mass="38501">MITKLAEYLAHLPYTIGHQLGDQHVVVGAFDSDLRTIAHAAIDWNDGNGSDDQTAEKITAYLGRVLKPHPVARLIVTAYGPEGPARSQALADAVKDALGLRTEQIHVQEDFGRLRQSATGTWGPAVRLTGVVPRAALGGRPVPAASREELLESVAPLSVPLFGDIAADRAAALSSSSPLLRAEVAQHAIDTLATGPVDDLQQMSVLSHLITTDIRMRDCALAHAIGASDELMGPRTSALVRTFRAAPPDERPELASTAAAAAFLAVWPPPIVHGLLRYANESSGLTTLVTRAIEAGVDPRPMRPGIARASQDQLTRLEDDWTAQRPAPRLASGRTVSSPAPSVPSTGYPRREHHDPGAGTPEL</sequence>
<accession>A0A7W3J795</accession>
<organism evidence="2 3">
    <name type="scientific">Promicromonospora sukumoe</name>
    <dbReference type="NCBI Taxonomy" id="88382"/>
    <lineage>
        <taxon>Bacteria</taxon>
        <taxon>Bacillati</taxon>
        <taxon>Actinomycetota</taxon>
        <taxon>Actinomycetes</taxon>
        <taxon>Micrococcales</taxon>
        <taxon>Promicromonosporaceae</taxon>
        <taxon>Promicromonospora</taxon>
    </lineage>
</organism>
<feature type="compositionally biased region" description="Low complexity" evidence="1">
    <location>
        <begin position="336"/>
        <end position="345"/>
    </location>
</feature>
<evidence type="ECO:0000313" key="3">
    <source>
        <dbReference type="Proteomes" id="UP000540568"/>
    </source>
</evidence>
<dbReference type="EMBL" id="JACGWV010000001">
    <property type="protein sequence ID" value="MBA8807595.1"/>
    <property type="molecule type" value="Genomic_DNA"/>
</dbReference>
<dbReference type="AlphaFoldDB" id="A0A7W3J795"/>
<evidence type="ECO:0000256" key="1">
    <source>
        <dbReference type="SAM" id="MobiDB-lite"/>
    </source>
</evidence>
<name>A0A7W3J795_9MICO</name>
<evidence type="ECO:0008006" key="4">
    <source>
        <dbReference type="Google" id="ProtNLM"/>
    </source>
</evidence>
<reference evidence="2 3" key="1">
    <citation type="submission" date="2020-07" db="EMBL/GenBank/DDBJ databases">
        <title>Sequencing the genomes of 1000 actinobacteria strains.</title>
        <authorList>
            <person name="Klenk H.-P."/>
        </authorList>
    </citation>
    <scope>NUCLEOTIDE SEQUENCE [LARGE SCALE GENOMIC DNA]</scope>
    <source>
        <strain evidence="2 3">DSM 44121</strain>
    </source>
</reference>
<proteinExistence type="predicted"/>
<evidence type="ECO:0000313" key="2">
    <source>
        <dbReference type="EMBL" id="MBA8807595.1"/>
    </source>
</evidence>
<comment type="caution">
    <text evidence="2">The sequence shown here is derived from an EMBL/GenBank/DDBJ whole genome shotgun (WGS) entry which is preliminary data.</text>
</comment>
<protein>
    <recommendedName>
        <fullName evidence="4">DUF4192 family protein</fullName>
    </recommendedName>
</protein>
<gene>
    <name evidence="2" type="ORF">FHX71_001537</name>
</gene>
<dbReference type="Proteomes" id="UP000540568">
    <property type="component" value="Unassembled WGS sequence"/>
</dbReference>
<feature type="region of interest" description="Disordered" evidence="1">
    <location>
        <begin position="318"/>
        <end position="363"/>
    </location>
</feature>